<evidence type="ECO:0000313" key="2">
    <source>
        <dbReference type="EMBL" id="CAB3261099.1"/>
    </source>
</evidence>
<reference evidence="2 3" key="1">
    <citation type="submission" date="2020-04" db="EMBL/GenBank/DDBJ databases">
        <authorList>
            <person name="Wallbank WR R."/>
            <person name="Pardo Diaz C."/>
            <person name="Kozak K."/>
            <person name="Martin S."/>
            <person name="Jiggins C."/>
            <person name="Moest M."/>
            <person name="Warren A I."/>
            <person name="Byers J.R.P. K."/>
            <person name="Montejo-Kovacevich G."/>
            <person name="Yen C E."/>
        </authorList>
    </citation>
    <scope>NUCLEOTIDE SEQUENCE [LARGE SCALE GENOMIC DNA]</scope>
</reference>
<dbReference type="CDD" id="cd22343">
    <property type="entry name" value="PDDEXK_lambda_exonuclease-like"/>
    <property type="match status" value="1"/>
</dbReference>
<dbReference type="OrthoDB" id="6612291at2759"/>
<sequence length="174" mass="19903">MHQLVLKYKDNCSDIFLSRINLSDKIISKIEIETRDQYKNSLWYELRYGRITASRAYEVSRCQKGNGTLISLIMGGKIPDTRAMKRGRSLEDEVRKTVGVKLGKKIKACGLIISKNYPMIAGSPDGICEDNIIEIKCPISEKTYIKYIKNGKPSNKCYAQMQIQMFFSYSSQHT</sequence>
<dbReference type="Gene3D" id="3.90.320.10">
    <property type="match status" value="1"/>
</dbReference>
<name>A0A8S1BFV4_ARCPL</name>
<proteinExistence type="predicted"/>
<dbReference type="SUPFAM" id="SSF52980">
    <property type="entry name" value="Restriction endonuclease-like"/>
    <property type="match status" value="1"/>
</dbReference>
<comment type="caution">
    <text evidence="2">The sequence shown here is derived from an EMBL/GenBank/DDBJ whole genome shotgun (WGS) entry which is preliminary data.</text>
</comment>
<organism evidence="2 3">
    <name type="scientific">Arctia plantaginis</name>
    <name type="common">Wood tiger moth</name>
    <name type="synonym">Phalaena plantaginis</name>
    <dbReference type="NCBI Taxonomy" id="874455"/>
    <lineage>
        <taxon>Eukaryota</taxon>
        <taxon>Metazoa</taxon>
        <taxon>Ecdysozoa</taxon>
        <taxon>Arthropoda</taxon>
        <taxon>Hexapoda</taxon>
        <taxon>Insecta</taxon>
        <taxon>Pterygota</taxon>
        <taxon>Neoptera</taxon>
        <taxon>Endopterygota</taxon>
        <taxon>Lepidoptera</taxon>
        <taxon>Glossata</taxon>
        <taxon>Ditrysia</taxon>
        <taxon>Noctuoidea</taxon>
        <taxon>Erebidae</taxon>
        <taxon>Arctiinae</taxon>
        <taxon>Arctia</taxon>
    </lineage>
</organism>
<dbReference type="EMBL" id="CADEBD010000959">
    <property type="protein sequence ID" value="CAB3261099.1"/>
    <property type="molecule type" value="Genomic_DNA"/>
</dbReference>
<dbReference type="Pfam" id="PF09588">
    <property type="entry name" value="YqaJ"/>
    <property type="match status" value="1"/>
</dbReference>
<dbReference type="PANTHER" id="PTHR39953">
    <property type="entry name" value="RE54151P"/>
    <property type="match status" value="1"/>
</dbReference>
<dbReference type="InterPro" id="IPR011335">
    <property type="entry name" value="Restrct_endonuc-II-like"/>
</dbReference>
<evidence type="ECO:0000313" key="3">
    <source>
        <dbReference type="Proteomes" id="UP000494256"/>
    </source>
</evidence>
<feature type="domain" description="YqaJ viral recombinase" evidence="1">
    <location>
        <begin position="43"/>
        <end position="166"/>
    </location>
</feature>
<dbReference type="AlphaFoldDB" id="A0A8S1BFV4"/>
<dbReference type="InterPro" id="IPR019080">
    <property type="entry name" value="YqaJ_viral_recombinase"/>
</dbReference>
<protein>
    <recommendedName>
        <fullName evidence="1">YqaJ viral recombinase domain-containing protein</fullName>
    </recommendedName>
</protein>
<dbReference type="Proteomes" id="UP000494256">
    <property type="component" value="Unassembled WGS sequence"/>
</dbReference>
<dbReference type="InterPro" id="IPR011604">
    <property type="entry name" value="PDDEXK-like_dom_sf"/>
</dbReference>
<gene>
    <name evidence="2" type="ORF">APLA_LOCUS17313</name>
</gene>
<dbReference type="GO" id="GO:0006281">
    <property type="term" value="P:DNA repair"/>
    <property type="evidence" value="ECO:0007669"/>
    <property type="project" value="UniProtKB-ARBA"/>
</dbReference>
<accession>A0A8S1BFV4</accession>
<evidence type="ECO:0000259" key="1">
    <source>
        <dbReference type="Pfam" id="PF09588"/>
    </source>
</evidence>
<dbReference type="PANTHER" id="PTHR39953:SF1">
    <property type="entry name" value="RE54151P"/>
    <property type="match status" value="1"/>
</dbReference>